<dbReference type="GO" id="GO:0005886">
    <property type="term" value="C:plasma membrane"/>
    <property type="evidence" value="ECO:0007669"/>
    <property type="project" value="UniProtKB-SubCell"/>
</dbReference>
<dbReference type="EMBL" id="JABWDU010000010">
    <property type="protein sequence ID" value="NVD42651.1"/>
    <property type="molecule type" value="Genomic_DNA"/>
</dbReference>
<keyword evidence="7 8" id="KW-0472">Membrane</keyword>
<keyword evidence="4" id="KW-0997">Cell inner membrane</keyword>
<feature type="transmembrane region" description="Helical" evidence="8">
    <location>
        <begin position="371"/>
        <end position="399"/>
    </location>
</feature>
<dbReference type="GO" id="GO:0015628">
    <property type="term" value="P:protein secretion by the type II secretion system"/>
    <property type="evidence" value="ECO:0007669"/>
    <property type="project" value="TreeGrafter"/>
</dbReference>
<dbReference type="Proteomes" id="UP000520198">
    <property type="component" value="Unassembled WGS sequence"/>
</dbReference>
<dbReference type="Pfam" id="PF00482">
    <property type="entry name" value="T2SSF"/>
    <property type="match status" value="2"/>
</dbReference>
<dbReference type="InterPro" id="IPR018076">
    <property type="entry name" value="T2SS_GspF_dom"/>
</dbReference>
<reference evidence="10 11" key="1">
    <citation type="submission" date="2020-06" db="EMBL/GenBank/DDBJ databases">
        <authorList>
            <person name="Grouzdev D.S."/>
        </authorList>
    </citation>
    <scope>NUCLEOTIDE SEQUENCE [LARGE SCALE GENOMIC DNA]</scope>
    <source>
        <strain evidence="10 11">HO-A22</strain>
    </source>
</reference>
<evidence type="ECO:0000313" key="10">
    <source>
        <dbReference type="EMBL" id="NVD42651.1"/>
    </source>
</evidence>
<keyword evidence="5 8" id="KW-0812">Transmembrane</keyword>
<feature type="transmembrane region" description="Helical" evidence="8">
    <location>
        <begin position="212"/>
        <end position="236"/>
    </location>
</feature>
<organism evidence="10 11">
    <name type="scientific">Ensifer oleiphilus</name>
    <dbReference type="NCBI Taxonomy" id="2742698"/>
    <lineage>
        <taxon>Bacteria</taxon>
        <taxon>Pseudomonadati</taxon>
        <taxon>Pseudomonadota</taxon>
        <taxon>Alphaproteobacteria</taxon>
        <taxon>Hyphomicrobiales</taxon>
        <taxon>Rhizobiaceae</taxon>
        <taxon>Sinorhizobium/Ensifer group</taxon>
        <taxon>Ensifer</taxon>
    </lineage>
</organism>
<feature type="domain" description="Type II secretion system protein GspF" evidence="9">
    <location>
        <begin position="71"/>
        <end position="193"/>
    </location>
</feature>
<evidence type="ECO:0000256" key="1">
    <source>
        <dbReference type="ARBA" id="ARBA00004429"/>
    </source>
</evidence>
<keyword evidence="11" id="KW-1185">Reference proteome</keyword>
<name>A0A7Y6QBS4_9HYPH</name>
<dbReference type="InterPro" id="IPR042094">
    <property type="entry name" value="T2SS_GspF_sf"/>
</dbReference>
<sequence length="404" mass="43659">MPSFRYRAIDQSGHILEGYLDAASSAEMMTELERRSLLLIDIEEVNRSSSARRVSILAGSAPSYEDVTALTEDLAALLSGSVALDRALQIIYQSTKRRALSSIVYSIWEVISKGHSLAEAIAAYPKAFPRTYVKMVEVAEVAGNLDATLQVIAQDRRRQSELNHRLAAALAYPCLLLLAAIGVFFFVLIVVVPQFDQALVETGNASRASEPLVFTLSRIAVGHSIFLAFAGMALAGSGSVAARSDKAKAALISLLRQIPGFDTLLMQQRAVVFCSTLAMLSRSGVDLPTALRLIRDLMRDANSANLVAQVLADVRDGSRLTDALARTDFLPAYGLQIMRVGETTGEADKAAWRVATYYETKLDRSIARATAIAGPIVLLAISAFIAWIIVSVITALLSLNELLL</sequence>
<comment type="caution">
    <text evidence="10">The sequence shown here is derived from an EMBL/GenBank/DDBJ whole genome shotgun (WGS) entry which is preliminary data.</text>
</comment>
<proteinExistence type="inferred from homology"/>
<evidence type="ECO:0000256" key="6">
    <source>
        <dbReference type="ARBA" id="ARBA00022989"/>
    </source>
</evidence>
<dbReference type="PANTHER" id="PTHR30012">
    <property type="entry name" value="GENERAL SECRETION PATHWAY PROTEIN"/>
    <property type="match status" value="1"/>
</dbReference>
<dbReference type="AlphaFoldDB" id="A0A7Y6QBS4"/>
<comment type="subcellular location">
    <subcellularLocation>
        <location evidence="1">Cell inner membrane</location>
        <topology evidence="1">Multi-pass membrane protein</topology>
    </subcellularLocation>
</comment>
<dbReference type="Gene3D" id="1.20.81.30">
    <property type="entry name" value="Type II secretion system (T2SS), domain F"/>
    <property type="match status" value="2"/>
</dbReference>
<keyword evidence="6 8" id="KW-1133">Transmembrane helix</keyword>
<evidence type="ECO:0000256" key="2">
    <source>
        <dbReference type="ARBA" id="ARBA00005745"/>
    </source>
</evidence>
<dbReference type="PRINTS" id="PR00812">
    <property type="entry name" value="BCTERIALGSPF"/>
</dbReference>
<evidence type="ECO:0000313" key="11">
    <source>
        <dbReference type="Proteomes" id="UP000520198"/>
    </source>
</evidence>
<protein>
    <submittedName>
        <fullName evidence="10">Type II secretion system F family protein</fullName>
    </submittedName>
</protein>
<evidence type="ECO:0000259" key="9">
    <source>
        <dbReference type="Pfam" id="PF00482"/>
    </source>
</evidence>
<accession>A0A7Y6QBS4</accession>
<dbReference type="PANTHER" id="PTHR30012:SF7">
    <property type="entry name" value="PROTEIN TRANSPORT PROTEIN HOFC HOMOLOG"/>
    <property type="match status" value="1"/>
</dbReference>
<evidence type="ECO:0000256" key="4">
    <source>
        <dbReference type="ARBA" id="ARBA00022519"/>
    </source>
</evidence>
<evidence type="ECO:0000256" key="3">
    <source>
        <dbReference type="ARBA" id="ARBA00022475"/>
    </source>
</evidence>
<evidence type="ECO:0000256" key="5">
    <source>
        <dbReference type="ARBA" id="ARBA00022692"/>
    </source>
</evidence>
<keyword evidence="3" id="KW-1003">Cell membrane</keyword>
<feature type="transmembrane region" description="Helical" evidence="8">
    <location>
        <begin position="166"/>
        <end position="192"/>
    </location>
</feature>
<dbReference type="InterPro" id="IPR003004">
    <property type="entry name" value="GspF/PilC"/>
</dbReference>
<comment type="similarity">
    <text evidence="2">Belongs to the GSP F family.</text>
</comment>
<evidence type="ECO:0000256" key="8">
    <source>
        <dbReference type="SAM" id="Phobius"/>
    </source>
</evidence>
<gene>
    <name evidence="10" type="ORF">HT585_27650</name>
</gene>
<evidence type="ECO:0000256" key="7">
    <source>
        <dbReference type="ARBA" id="ARBA00023136"/>
    </source>
</evidence>
<feature type="domain" description="Type II secretion system protein GspF" evidence="9">
    <location>
        <begin position="273"/>
        <end position="394"/>
    </location>
</feature>